<dbReference type="Pfam" id="PF07287">
    <property type="entry name" value="AtuA"/>
    <property type="match status" value="1"/>
</dbReference>
<organism evidence="3 4">
    <name type="scientific">Streptomyces pristinaespiralis (strain ATCC 25486 / DSM 40338 / CBS 914.69 / JCM 4507 / KCC S-0507 / NBRC 13074 / NRRL 2958 / 5647)</name>
    <dbReference type="NCBI Taxonomy" id="457429"/>
    <lineage>
        <taxon>Bacteria</taxon>
        <taxon>Bacillati</taxon>
        <taxon>Actinomycetota</taxon>
        <taxon>Actinomycetes</taxon>
        <taxon>Kitasatosporales</taxon>
        <taxon>Streptomycetaceae</taxon>
        <taxon>Streptomyces</taxon>
    </lineage>
</organism>
<keyword evidence="4" id="KW-1185">Reference proteome</keyword>
<reference evidence="4" key="1">
    <citation type="submission" date="2008-02" db="EMBL/GenBank/DDBJ databases">
        <authorList>
            <consortium name="The Broad Institute Genome Sequencing Platform"/>
            <person name="Fischbach M."/>
            <person name="Ward D."/>
            <person name="Young S."/>
            <person name="Jaffe D."/>
            <person name="Gnerre S."/>
            <person name="Berlin A."/>
            <person name="Heiman D."/>
            <person name="Hepburn T."/>
            <person name="Sykes S."/>
            <person name="Alvarado L."/>
            <person name="Kodira C.D."/>
            <person name="Straight P."/>
            <person name="Clardy J."/>
            <person name="Hung D."/>
            <person name="Kolter R."/>
            <person name="Mekalanos J."/>
            <person name="Walker S."/>
            <person name="Walsh C.T."/>
            <person name="Lander E."/>
            <person name="Galagan J."/>
            <person name="Nusbaum C."/>
            <person name="Birren B."/>
        </authorList>
    </citation>
    <scope>NUCLEOTIDE SEQUENCE [LARGE SCALE GENOMIC DNA]</scope>
    <source>
        <strain evidence="4">ATCC 25486 / DSM 40338 / CBS 914.69 / JCM 4507 / NBRC 13074 / NRRL 2958 / 5647</strain>
    </source>
</reference>
<dbReference type="EMBL" id="CM000950">
    <property type="protein sequence ID" value="EDY67382.2"/>
    <property type="molecule type" value="Genomic_DNA"/>
</dbReference>
<feature type="non-terminal residue" evidence="3">
    <location>
        <position position="246"/>
    </location>
</feature>
<evidence type="ECO:0000256" key="1">
    <source>
        <dbReference type="SAM" id="MobiDB-lite"/>
    </source>
</evidence>
<dbReference type="PANTHER" id="PTHR47585:SF1">
    <property type="entry name" value="DUF1446 DOMAIN-CONTAINING PROTEIN"/>
    <property type="match status" value="1"/>
</dbReference>
<dbReference type="InterPro" id="IPR010839">
    <property type="entry name" value="AtuA_N"/>
</dbReference>
<feature type="domain" description="Acyclic terpene utilisation N-terminal" evidence="2">
    <location>
        <begin position="40"/>
        <end position="246"/>
    </location>
</feature>
<evidence type="ECO:0000313" key="3">
    <source>
        <dbReference type="EMBL" id="EDY67382.2"/>
    </source>
</evidence>
<dbReference type="HOGENOM" id="CLU_1135640_0_0_11"/>
<protein>
    <recommendedName>
        <fullName evidence="2">Acyclic terpene utilisation N-terminal domain-containing protein</fullName>
    </recommendedName>
</protein>
<proteinExistence type="predicted"/>
<dbReference type="PANTHER" id="PTHR47585">
    <property type="match status" value="1"/>
</dbReference>
<feature type="region of interest" description="Disordered" evidence="1">
    <location>
        <begin position="1"/>
        <end position="34"/>
    </location>
</feature>
<dbReference type="eggNOG" id="COG3185">
    <property type="taxonomic scope" value="Bacteria"/>
</dbReference>
<accession>B5HKM1</accession>
<sequence>MAGHRPGLRGPAGQRTGARRRAGRRPAVTGPEAAKSARVLRVGNASGFYGDRFDAVREMLTGGPLDVLTGDYLAELTMLILGRDRLRDPGLGYARTFLRQLEETLGLAHDKGVRIVANAGGLNPAGLADAVRALAGRLGVPVNVAHVEGDDLTARYPGALTANAYLGGGGIAACLRAGADIVVTGRVTDAALVTGPAAAHFGWGPDDLDALAGAVVAGHVLECGTQATGGNYAFFARDGHDVRRPG</sequence>
<dbReference type="Proteomes" id="UP000002805">
    <property type="component" value="Chromosome"/>
</dbReference>
<evidence type="ECO:0000259" key="2">
    <source>
        <dbReference type="Pfam" id="PF07287"/>
    </source>
</evidence>
<dbReference type="AlphaFoldDB" id="B5HKM1"/>
<reference evidence="4" key="2">
    <citation type="submission" date="2009-10" db="EMBL/GenBank/DDBJ databases">
        <title>The genome sequence of Streptomyces pristinaespiralis strain ATCC 25486.</title>
        <authorList>
            <consortium name="The Broad Institute Genome Sequencing Platform"/>
            <consortium name="Broad Institute Microbial Sequencing Center"/>
            <person name="Fischbach M."/>
            <person name="Godfrey P."/>
            <person name="Ward D."/>
            <person name="Young S."/>
            <person name="Zeng Q."/>
            <person name="Koehrsen M."/>
            <person name="Alvarado L."/>
            <person name="Berlin A.M."/>
            <person name="Bochicchio J."/>
            <person name="Borenstein D."/>
            <person name="Chapman S.B."/>
            <person name="Chen Z."/>
            <person name="Engels R."/>
            <person name="Freedman E."/>
            <person name="Gellesch M."/>
            <person name="Goldberg J."/>
            <person name="Griggs A."/>
            <person name="Gujja S."/>
            <person name="Heilman E.R."/>
            <person name="Heiman D.I."/>
            <person name="Hepburn T.A."/>
            <person name="Howarth C."/>
            <person name="Jen D."/>
            <person name="Larson L."/>
            <person name="Lewis B."/>
            <person name="Mehta T."/>
            <person name="Park D."/>
            <person name="Pearson M."/>
            <person name="Richards J."/>
            <person name="Roberts A."/>
            <person name="Saif S."/>
            <person name="Shea T.D."/>
            <person name="Shenoy N."/>
            <person name="Sisk P."/>
            <person name="Stolte C."/>
            <person name="Sykes S.N."/>
            <person name="Thomson T."/>
            <person name="Walk T."/>
            <person name="White J."/>
            <person name="Yandava C."/>
            <person name="Straight P."/>
            <person name="Clardy J."/>
            <person name="Hung D."/>
            <person name="Kolter R."/>
            <person name="Mekalanos J."/>
            <person name="Walker S."/>
            <person name="Walsh C.T."/>
            <person name="Wieland-Brown L.C."/>
            <person name="Haas B."/>
            <person name="Nusbaum C."/>
            <person name="Birren B."/>
        </authorList>
    </citation>
    <scope>NUCLEOTIDE SEQUENCE [LARGE SCALE GENOMIC DNA]</scope>
    <source>
        <strain evidence="4">ATCC 25486 / DSM 40338 / CBS 914.69 / JCM 4507 / NBRC 13074 / NRRL 2958 / 5647</strain>
    </source>
</reference>
<evidence type="ECO:0000313" key="4">
    <source>
        <dbReference type="Proteomes" id="UP000002805"/>
    </source>
</evidence>
<gene>
    <name evidence="3" type="ORF">SSDG_05709</name>
</gene>
<name>B5HKM1_STRE2</name>